<dbReference type="AlphaFoldDB" id="A0A2H1W644"/>
<evidence type="ECO:0000313" key="2">
    <source>
        <dbReference type="EMBL" id="SOQ48426.1"/>
    </source>
</evidence>
<feature type="region of interest" description="Disordered" evidence="1">
    <location>
        <begin position="172"/>
        <end position="191"/>
    </location>
</feature>
<feature type="region of interest" description="Disordered" evidence="1">
    <location>
        <begin position="85"/>
        <end position="104"/>
    </location>
</feature>
<evidence type="ECO:0000256" key="1">
    <source>
        <dbReference type="SAM" id="MobiDB-lite"/>
    </source>
</evidence>
<gene>
    <name evidence="2" type="ORF">SFRICE_028343</name>
</gene>
<name>A0A2H1W644_SPOFR</name>
<reference evidence="2" key="1">
    <citation type="submission" date="2016-07" db="EMBL/GenBank/DDBJ databases">
        <authorList>
            <person name="Bretaudeau A."/>
        </authorList>
    </citation>
    <scope>NUCLEOTIDE SEQUENCE</scope>
    <source>
        <strain evidence="2">Rice</strain>
        <tissue evidence="2">Whole body</tissue>
    </source>
</reference>
<dbReference type="EMBL" id="ODYU01006514">
    <property type="protein sequence ID" value="SOQ48426.1"/>
    <property type="molecule type" value="Genomic_DNA"/>
</dbReference>
<organism evidence="2">
    <name type="scientific">Spodoptera frugiperda</name>
    <name type="common">Fall armyworm</name>
    <dbReference type="NCBI Taxonomy" id="7108"/>
    <lineage>
        <taxon>Eukaryota</taxon>
        <taxon>Metazoa</taxon>
        <taxon>Ecdysozoa</taxon>
        <taxon>Arthropoda</taxon>
        <taxon>Hexapoda</taxon>
        <taxon>Insecta</taxon>
        <taxon>Pterygota</taxon>
        <taxon>Neoptera</taxon>
        <taxon>Endopterygota</taxon>
        <taxon>Lepidoptera</taxon>
        <taxon>Glossata</taxon>
        <taxon>Ditrysia</taxon>
        <taxon>Noctuoidea</taxon>
        <taxon>Noctuidae</taxon>
        <taxon>Amphipyrinae</taxon>
        <taxon>Spodoptera</taxon>
    </lineage>
</organism>
<protein>
    <submittedName>
        <fullName evidence="2">SFRICE_028343</fullName>
    </submittedName>
</protein>
<proteinExistence type="predicted"/>
<sequence length="210" mass="22892">MAEKKVNSMLSLQSPIALVLSEEIHTMSSPVLGEARGSVRLLLTKNHPVPTPALSWSPGKSASSGSGISPTGPHLLWSGPLRGARNLTRQTHGSGSGRAASYPCEGEARGSVRLLLTKNHPVPTPAFRAEAPVNPLGSLHYSQWNRYSVKKIEKENNLEDNKISRQDKLTISPDGITLPRCPLPRKQPYQHMQRYLEDEEQCGSADSEQG</sequence>
<feature type="compositionally biased region" description="Low complexity" evidence="1">
    <location>
        <begin position="55"/>
        <end position="73"/>
    </location>
</feature>
<feature type="region of interest" description="Disordered" evidence="1">
    <location>
        <begin position="50"/>
        <end position="80"/>
    </location>
</feature>
<accession>A0A2H1W644</accession>